<protein>
    <submittedName>
        <fullName evidence="2">Uncharacterized protein</fullName>
    </submittedName>
</protein>
<feature type="signal peptide" evidence="1">
    <location>
        <begin position="1"/>
        <end position="27"/>
    </location>
</feature>
<sequence>MRFKRSLNSLMLPLIVSAACLLPPSGALLLPRLSSPSTFKSFSMRPFDYPARPAFASDLTSRPRLDDWFLADSIECRYPTHAAEGRLYIGSALLMYRAESSGANFENRSRSAAADARATKMQGQWNDCSYKVATFTSHPFEPKVEGKLDGLDRMGMM</sequence>
<keyword evidence="1" id="KW-0732">Signal</keyword>
<accession>A0AAD7DBF2</accession>
<organism evidence="2 3">
    <name type="scientific">Mycena rosella</name>
    <name type="common">Pink bonnet</name>
    <name type="synonym">Agaricus rosellus</name>
    <dbReference type="NCBI Taxonomy" id="1033263"/>
    <lineage>
        <taxon>Eukaryota</taxon>
        <taxon>Fungi</taxon>
        <taxon>Dikarya</taxon>
        <taxon>Basidiomycota</taxon>
        <taxon>Agaricomycotina</taxon>
        <taxon>Agaricomycetes</taxon>
        <taxon>Agaricomycetidae</taxon>
        <taxon>Agaricales</taxon>
        <taxon>Marasmiineae</taxon>
        <taxon>Mycenaceae</taxon>
        <taxon>Mycena</taxon>
    </lineage>
</organism>
<evidence type="ECO:0000256" key="1">
    <source>
        <dbReference type="SAM" id="SignalP"/>
    </source>
</evidence>
<evidence type="ECO:0000313" key="3">
    <source>
        <dbReference type="Proteomes" id="UP001221757"/>
    </source>
</evidence>
<dbReference type="AlphaFoldDB" id="A0AAD7DBF2"/>
<dbReference type="PROSITE" id="PS51257">
    <property type="entry name" value="PROKAR_LIPOPROTEIN"/>
    <property type="match status" value="1"/>
</dbReference>
<feature type="chain" id="PRO_5042204737" evidence="1">
    <location>
        <begin position="28"/>
        <end position="157"/>
    </location>
</feature>
<reference evidence="2" key="1">
    <citation type="submission" date="2023-03" db="EMBL/GenBank/DDBJ databases">
        <title>Massive genome expansion in bonnet fungi (Mycena s.s.) driven by repeated elements and novel gene families across ecological guilds.</title>
        <authorList>
            <consortium name="Lawrence Berkeley National Laboratory"/>
            <person name="Harder C.B."/>
            <person name="Miyauchi S."/>
            <person name="Viragh M."/>
            <person name="Kuo A."/>
            <person name="Thoen E."/>
            <person name="Andreopoulos B."/>
            <person name="Lu D."/>
            <person name="Skrede I."/>
            <person name="Drula E."/>
            <person name="Henrissat B."/>
            <person name="Morin E."/>
            <person name="Kohler A."/>
            <person name="Barry K."/>
            <person name="LaButti K."/>
            <person name="Morin E."/>
            <person name="Salamov A."/>
            <person name="Lipzen A."/>
            <person name="Mereny Z."/>
            <person name="Hegedus B."/>
            <person name="Baldrian P."/>
            <person name="Stursova M."/>
            <person name="Weitz H."/>
            <person name="Taylor A."/>
            <person name="Grigoriev I.V."/>
            <person name="Nagy L.G."/>
            <person name="Martin F."/>
            <person name="Kauserud H."/>
        </authorList>
    </citation>
    <scope>NUCLEOTIDE SEQUENCE</scope>
    <source>
        <strain evidence="2">CBHHK067</strain>
    </source>
</reference>
<name>A0AAD7DBF2_MYCRO</name>
<comment type="caution">
    <text evidence="2">The sequence shown here is derived from an EMBL/GenBank/DDBJ whole genome shotgun (WGS) entry which is preliminary data.</text>
</comment>
<gene>
    <name evidence="2" type="ORF">B0H17DRAFT_1136286</name>
</gene>
<dbReference type="EMBL" id="JARKIE010000088">
    <property type="protein sequence ID" value="KAJ7687367.1"/>
    <property type="molecule type" value="Genomic_DNA"/>
</dbReference>
<proteinExistence type="predicted"/>
<keyword evidence="3" id="KW-1185">Reference proteome</keyword>
<dbReference type="Proteomes" id="UP001221757">
    <property type="component" value="Unassembled WGS sequence"/>
</dbReference>
<evidence type="ECO:0000313" key="2">
    <source>
        <dbReference type="EMBL" id="KAJ7687367.1"/>
    </source>
</evidence>